<keyword evidence="20" id="KW-1185">Reference proteome</keyword>
<gene>
    <name evidence="19" type="ORF">Malapachy_2584</name>
</gene>
<dbReference type="SUPFAM" id="SSF52540">
    <property type="entry name" value="P-loop containing nucleoside triphosphate hydrolases"/>
    <property type="match status" value="1"/>
</dbReference>
<feature type="compositionally biased region" description="Polar residues" evidence="15">
    <location>
        <begin position="1701"/>
        <end position="1720"/>
    </location>
</feature>
<dbReference type="PANTHER" id="PTHR22914:SF13">
    <property type="entry name" value="CHITIN SYNTHASE"/>
    <property type="match status" value="1"/>
</dbReference>
<keyword evidence="10 16" id="KW-0472">Membrane</keyword>
<comment type="subcellular location">
    <subcellularLocation>
        <location evidence="2">Cell membrane</location>
        <topology evidence="2">Multi-pass membrane protein</topology>
    </subcellularLocation>
    <subcellularLocation>
        <location evidence="1">Cytoplasmic vesicle membrane</location>
        <topology evidence="1">Multi-pass membrane protein</topology>
    </subcellularLocation>
</comment>
<dbReference type="OrthoDB" id="370884at2759"/>
<dbReference type="EC" id="2.4.1.16" evidence="3"/>
<dbReference type="GO" id="GO:0006031">
    <property type="term" value="P:chitin biosynthetic process"/>
    <property type="evidence" value="ECO:0007669"/>
    <property type="project" value="TreeGrafter"/>
</dbReference>
<sequence>MATQTPDLAALIADVDSTITDAEITQVLCERVENSAPYTWASATVLVATNPYKDMSHLDRDAAEAATLYSPLTTAPPHPFTLAARVYHKMLHTQRPQSILYTGLTDSGKTYTMQRVIEHLLTLSASHSQSEARLADQVQCAQQLLSSFGSAKTLSNDQASRHATYWELHFSKQGRLAGAKILTFGLDKHRMHGLLPGERGYGIFYQLLAGASKKERTEYRLDEVTMNVVPTRDDARAFEWTRRALSTMGIKEKHVQGMLRVLAAILHIHAVDFVADGQGATISDSHALTRAADVLQVSAADLQQSLVTDTRCVGSERVTHMLDMAGAQRQRDALVQNLYAVLFAFLVEAMNQKLVPSDPHALLHIVQLDPPGFVSRSRVPNGPGRSAHYDDLMKNYLSDLVRHLHVRSILDASGMAGMMASEGLPILETHVPTDCMSLLRGDAVPVYGDVPPPGGMLGDYARAFSAVLAGERKEDDEKQLVHDLDLHKHHRAFISPHVDNKRVVFDINHAMGACAYTLRGHQRSEVDLLPTQQLQTLRASRSSFVARLWAGPGLAIESRLSDEQVVLRAQVSSRPLRRPTPLGDGVAWPETTVEGVSAQLDAVMIALVRTMQQADTCWYVCCLRAMDVAKPTVFDTRRVSSQVHAMGLSLLTNAQRYSYISMHLDEFQERYGALSLVTRARNWTSPQDYAVGQSVVCLSYPAWFSLQEQIGPIHASHAPMPEVHVSPASDTYQNDPMHGSTMMHSASAAMGPKFRQGPYLNDVPGSDMSLLPKGDDQDDPFLTEPMLREASHTSWPALMDKEAALLQPTDIEEVPITRLRRWWTWLTWLLTWWIPDSVLTHVLHQRRPDVRMAWREKVTICLLIFFFCAVVLFYIIGLGPILCPDYKHAWNEGQLGEHSTTKSFYVAVAGDVYDITKFYKLDHSDIPATPVTTDIMMQLAGQDLTPYFPVPLSVSCRGLVTDPALQLMQQENLTATIPQAIHKSGAAQPYNNTALNDQNWYYNRFLPRMKPYYKGYYVYDKKRVQTDGSWRSWATVNEKIYDLTNYVHTRKMQTGNNKYDFLNNNVVDLFEGQAGSDITDDFAAVMRGLAPDVRQETQACLDNAFYVGRLDFRLEAQCLVQNYLLLAFSCLIFVSIFAKFVSALQLAPRPMPEQQDRFVICHVPCYTEGEDSLRKTIESIAVQDYDDKRKLLFVVCDGMIVGSGNDASTPRIVLDIFGVDPSVDPEPLPFKSVAEGSKQLNYGKVYSGLFECEGHVVPYVVVVKVGRPSERSRPGNRGKRDTQILLMRYLNRVHFDTPMFPLELEIYHHMKNIIGIDPSFYEYVLMVDADTAVSRDGLNRLVSASVDDPRTIAVCGETLLENEDTSIWSMVQVYEYYISHNMAKAFESLFGSVTCLPGCFSMYRLRSPDRGRPLFISDKVIDDYSENRVDTLHKKNLLALGEDRYLTTLLLKHFPLFRTKFRSDAKAVTMAPESLSVLLSQRRRWINSTIHNLAELVMMDGLCGFCLFSMRFIVFIDLVGTIILPATAVYMLFLIITVATGSSPLPLIAIVMIAAVYGLQAIIFLLKRQWQYIGWMVIYLIAYPLYSFLLPIYSFWHMDDFSWGNTRVVVGEKGNKKVVAGTDDEPYSDAMIPRKTVTEYQQEIYANGDDSQDVLLYDMPPPPTSIGHGMYTPMEASDPFQDDYFQHTNLLDKQAKRASKRQSSATSWRDSWNGSASQPRISMMSGMPMLAPPSMYGMPPPPPPMYGMPPPPAMFPNYSDMGTPLPGATSLLDEPAPLSVPVIYAEDPTDEQIRSTIRAYLGAQPSLMQVTKRHVRQAVADAMPNADLTDKKDLMNQMIDDLLSGPS</sequence>
<feature type="transmembrane region" description="Helical" evidence="16">
    <location>
        <begin position="1573"/>
        <end position="1596"/>
    </location>
</feature>
<evidence type="ECO:0000256" key="6">
    <source>
        <dbReference type="ARBA" id="ARBA00022679"/>
    </source>
</evidence>
<dbReference type="GO" id="GO:0005524">
    <property type="term" value="F:ATP binding"/>
    <property type="evidence" value="ECO:0007669"/>
    <property type="project" value="UniProtKB-UniRule"/>
</dbReference>
<feature type="transmembrane region" description="Helical" evidence="16">
    <location>
        <begin position="1512"/>
        <end position="1539"/>
    </location>
</feature>
<dbReference type="Pfam" id="PF08766">
    <property type="entry name" value="DEK_C"/>
    <property type="match status" value="1"/>
</dbReference>
<evidence type="ECO:0000256" key="5">
    <source>
        <dbReference type="ARBA" id="ARBA00022676"/>
    </source>
</evidence>
<dbReference type="GO" id="GO:0030659">
    <property type="term" value="C:cytoplasmic vesicle membrane"/>
    <property type="evidence" value="ECO:0007669"/>
    <property type="project" value="UniProtKB-SubCell"/>
</dbReference>
<evidence type="ECO:0000256" key="4">
    <source>
        <dbReference type="ARBA" id="ARBA00022475"/>
    </source>
</evidence>
<dbReference type="Gene3D" id="1.20.120.720">
    <property type="entry name" value="Myosin VI head, motor domain, U50 subdomain"/>
    <property type="match status" value="1"/>
</dbReference>
<feature type="transmembrane region" description="Helical" evidence="16">
    <location>
        <begin position="860"/>
        <end position="882"/>
    </location>
</feature>
<dbReference type="Proteomes" id="UP000037751">
    <property type="component" value="Unassembled WGS sequence"/>
</dbReference>
<feature type="domain" description="DEK-C" evidence="18">
    <location>
        <begin position="1787"/>
        <end position="1844"/>
    </location>
</feature>
<name>A0A0M9VQD4_9BASI</name>
<evidence type="ECO:0000256" key="15">
    <source>
        <dbReference type="SAM" id="MobiDB-lite"/>
    </source>
</evidence>
<dbReference type="SUPFAM" id="SSF109715">
    <property type="entry name" value="DEK C-terminal domain"/>
    <property type="match status" value="1"/>
</dbReference>
<dbReference type="PRINTS" id="PR00193">
    <property type="entry name" value="MYOSINHEAVY"/>
</dbReference>
<feature type="transmembrane region" description="Helical" evidence="16">
    <location>
        <begin position="1123"/>
        <end position="1147"/>
    </location>
</feature>
<evidence type="ECO:0000256" key="10">
    <source>
        <dbReference type="ARBA" id="ARBA00023136"/>
    </source>
</evidence>
<keyword evidence="14" id="KW-0547">Nucleotide-binding</keyword>
<keyword evidence="8 16" id="KW-1133">Transmembrane helix</keyword>
<reference evidence="19 20" key="1">
    <citation type="submission" date="2015-07" db="EMBL/GenBank/DDBJ databases">
        <title>Draft Genome Sequence of Malassezia furfur CBS1878 and Malassezia pachydermatis CBS1879.</title>
        <authorList>
            <person name="Triana S."/>
            <person name="Ohm R."/>
            <person name="Gonzalez A."/>
            <person name="DeCock H."/>
            <person name="Restrepo S."/>
            <person name="Celis A."/>
        </authorList>
    </citation>
    <scope>NUCLEOTIDE SEQUENCE [LARGE SCALE GENOMIC DNA]</scope>
    <source>
        <strain evidence="19 20">CBS 1879</strain>
    </source>
</reference>
<evidence type="ECO:0000313" key="20">
    <source>
        <dbReference type="Proteomes" id="UP000037751"/>
    </source>
</evidence>
<feature type="binding site" evidence="14">
    <location>
        <begin position="103"/>
        <end position="110"/>
    </location>
    <ligand>
        <name>ATP</name>
        <dbReference type="ChEBI" id="CHEBI:30616"/>
    </ligand>
</feature>
<dbReference type="GO" id="GO:0004100">
    <property type="term" value="F:chitin synthase activity"/>
    <property type="evidence" value="ECO:0007669"/>
    <property type="project" value="UniProtKB-EC"/>
</dbReference>
<accession>A0A0M9VQD4</accession>
<comment type="caution">
    <text evidence="19">The sequence shown here is derived from an EMBL/GenBank/DDBJ whole genome shotgun (WGS) entry which is preliminary data.</text>
</comment>
<evidence type="ECO:0000256" key="14">
    <source>
        <dbReference type="PROSITE-ProRule" id="PRU00782"/>
    </source>
</evidence>
<dbReference type="InterPro" id="IPR029044">
    <property type="entry name" value="Nucleotide-diphossugar_trans"/>
</dbReference>
<dbReference type="RefSeq" id="XP_017993005.1">
    <property type="nucleotide sequence ID" value="XM_018137073.1"/>
</dbReference>
<dbReference type="Gene3D" id="3.40.850.10">
    <property type="entry name" value="Kinesin motor domain"/>
    <property type="match status" value="1"/>
</dbReference>
<evidence type="ECO:0000256" key="2">
    <source>
        <dbReference type="ARBA" id="ARBA00004651"/>
    </source>
</evidence>
<dbReference type="GO" id="GO:0003779">
    <property type="term" value="F:actin binding"/>
    <property type="evidence" value="ECO:0007669"/>
    <property type="project" value="UniProtKB-KW"/>
</dbReference>
<dbReference type="GO" id="GO:0016459">
    <property type="term" value="C:myosin complex"/>
    <property type="evidence" value="ECO:0007669"/>
    <property type="project" value="UniProtKB-KW"/>
</dbReference>
<dbReference type="PROSITE" id="PS51456">
    <property type="entry name" value="MYOSIN_MOTOR"/>
    <property type="match status" value="1"/>
</dbReference>
<feature type="transmembrane region" description="Helical" evidence="16">
    <location>
        <begin position="1545"/>
        <end position="1566"/>
    </location>
</feature>
<dbReference type="SUPFAM" id="SSF53448">
    <property type="entry name" value="Nucleotide-diphospho-sugar transferases"/>
    <property type="match status" value="1"/>
</dbReference>
<dbReference type="InterPro" id="IPR001609">
    <property type="entry name" value="Myosin_head_motor_dom-like"/>
</dbReference>
<evidence type="ECO:0000256" key="12">
    <source>
        <dbReference type="ARBA" id="ARBA00023180"/>
    </source>
</evidence>
<comment type="caution">
    <text evidence="14">Lacks conserved residue(s) required for the propagation of feature annotation.</text>
</comment>
<keyword evidence="14" id="KW-0067">ATP-binding</keyword>
<keyword evidence="7 16" id="KW-0812">Transmembrane</keyword>
<dbReference type="Gene3D" id="1.10.10.820">
    <property type="match status" value="1"/>
</dbReference>
<evidence type="ECO:0000256" key="9">
    <source>
        <dbReference type="ARBA" id="ARBA00023123"/>
    </source>
</evidence>
<dbReference type="Pfam" id="PF00173">
    <property type="entry name" value="Cyt-b5"/>
    <property type="match status" value="1"/>
</dbReference>
<evidence type="ECO:0000256" key="13">
    <source>
        <dbReference type="ARBA" id="ARBA00023329"/>
    </source>
</evidence>
<dbReference type="GO" id="GO:0031505">
    <property type="term" value="P:fungal-type cell wall organization"/>
    <property type="evidence" value="ECO:0007669"/>
    <property type="project" value="TreeGrafter"/>
</dbReference>
<dbReference type="Gene3D" id="1.10.10.60">
    <property type="entry name" value="Homeodomain-like"/>
    <property type="match status" value="1"/>
</dbReference>
<dbReference type="GO" id="GO:0005886">
    <property type="term" value="C:plasma membrane"/>
    <property type="evidence" value="ECO:0007669"/>
    <property type="project" value="UniProtKB-SubCell"/>
</dbReference>
<dbReference type="SMART" id="SM00242">
    <property type="entry name" value="MYSc"/>
    <property type="match status" value="1"/>
</dbReference>
<dbReference type="STRING" id="77020.A0A0M9VQD4"/>
<dbReference type="Gene3D" id="1.20.58.530">
    <property type="match status" value="1"/>
</dbReference>
<evidence type="ECO:0000256" key="7">
    <source>
        <dbReference type="ARBA" id="ARBA00022692"/>
    </source>
</evidence>
<keyword evidence="4" id="KW-1003">Cell membrane</keyword>
<dbReference type="PANTHER" id="PTHR22914">
    <property type="entry name" value="CHITIN SYNTHASE"/>
    <property type="match status" value="1"/>
</dbReference>
<evidence type="ECO:0000313" key="19">
    <source>
        <dbReference type="EMBL" id="KOS15373.1"/>
    </source>
</evidence>
<keyword evidence="9 14" id="KW-0518">Myosin</keyword>
<evidence type="ECO:0000256" key="3">
    <source>
        <dbReference type="ARBA" id="ARBA00012543"/>
    </source>
</evidence>
<dbReference type="InterPro" id="IPR004835">
    <property type="entry name" value="Chitin_synth"/>
</dbReference>
<evidence type="ECO:0000256" key="11">
    <source>
        <dbReference type="ARBA" id="ARBA00023175"/>
    </source>
</evidence>
<dbReference type="InterPro" id="IPR014876">
    <property type="entry name" value="DEK_C"/>
</dbReference>
<dbReference type="EMBL" id="LGAV01000002">
    <property type="protein sequence ID" value="KOS15373.1"/>
    <property type="molecule type" value="Genomic_DNA"/>
</dbReference>
<dbReference type="GO" id="GO:0003774">
    <property type="term" value="F:cytoskeletal motor activity"/>
    <property type="evidence" value="ECO:0007669"/>
    <property type="project" value="UniProtKB-UniRule"/>
</dbReference>
<evidence type="ECO:0000259" key="18">
    <source>
        <dbReference type="PROSITE" id="PS51998"/>
    </source>
</evidence>
<dbReference type="Pfam" id="PF00063">
    <property type="entry name" value="Myosin_head"/>
    <property type="match status" value="1"/>
</dbReference>
<keyword evidence="12" id="KW-0325">Glycoprotein</keyword>
<dbReference type="VEuPathDB" id="FungiDB:Malapachy_2584"/>
<dbReference type="PROSITE" id="PS51998">
    <property type="entry name" value="DEK_C"/>
    <property type="match status" value="1"/>
</dbReference>
<organism evidence="19 20">
    <name type="scientific">Malassezia pachydermatis</name>
    <dbReference type="NCBI Taxonomy" id="77020"/>
    <lineage>
        <taxon>Eukaryota</taxon>
        <taxon>Fungi</taxon>
        <taxon>Dikarya</taxon>
        <taxon>Basidiomycota</taxon>
        <taxon>Ustilaginomycotina</taxon>
        <taxon>Malasseziomycetes</taxon>
        <taxon>Malasseziales</taxon>
        <taxon>Malasseziaceae</taxon>
        <taxon>Malassezia</taxon>
    </lineage>
</organism>
<keyword evidence="11 14" id="KW-0505">Motor protein</keyword>
<dbReference type="Gene3D" id="3.10.120.10">
    <property type="entry name" value="Cytochrome b5-like heme/steroid binding domain"/>
    <property type="match status" value="1"/>
</dbReference>
<evidence type="ECO:0000259" key="17">
    <source>
        <dbReference type="PROSITE" id="PS51456"/>
    </source>
</evidence>
<dbReference type="GeneID" id="28728948"/>
<evidence type="ECO:0000256" key="16">
    <source>
        <dbReference type="SAM" id="Phobius"/>
    </source>
</evidence>
<keyword evidence="14" id="KW-0009">Actin-binding</keyword>
<keyword evidence="6 19" id="KW-0808">Transferase</keyword>
<evidence type="ECO:0000256" key="1">
    <source>
        <dbReference type="ARBA" id="ARBA00004439"/>
    </source>
</evidence>
<feature type="region of interest" description="Disordered" evidence="15">
    <location>
        <begin position="1696"/>
        <end position="1720"/>
    </location>
</feature>
<proteinExistence type="inferred from homology"/>
<dbReference type="InterPro" id="IPR027417">
    <property type="entry name" value="P-loop_NTPase"/>
</dbReference>
<keyword evidence="13" id="KW-0968">Cytoplasmic vesicle</keyword>
<dbReference type="InterPro" id="IPR036400">
    <property type="entry name" value="Cyt_B5-like_heme/steroid_sf"/>
</dbReference>
<feature type="transmembrane region" description="Helical" evidence="16">
    <location>
        <begin position="822"/>
        <end position="839"/>
    </location>
</feature>
<keyword evidence="5" id="KW-0328">Glycosyltransferase</keyword>
<dbReference type="SUPFAM" id="SSF55856">
    <property type="entry name" value="Cytochrome b5-like heme/steroid binding domain"/>
    <property type="match status" value="1"/>
</dbReference>
<dbReference type="Pfam" id="PF03142">
    <property type="entry name" value="Chitin_synth_2"/>
    <property type="match status" value="1"/>
</dbReference>
<protein>
    <recommendedName>
        <fullName evidence="3">chitin synthase</fullName>
        <ecNumber evidence="3">2.4.1.16</ecNumber>
    </recommendedName>
</protein>
<comment type="similarity">
    <text evidence="14">Belongs to the TRAFAC class myosin-kinesin ATPase superfamily. Myosin family.</text>
</comment>
<dbReference type="SMART" id="SM01117">
    <property type="entry name" value="Cyt-b5"/>
    <property type="match status" value="2"/>
</dbReference>
<evidence type="ECO:0000256" key="8">
    <source>
        <dbReference type="ARBA" id="ARBA00022989"/>
    </source>
</evidence>
<dbReference type="InterPro" id="IPR036961">
    <property type="entry name" value="Kinesin_motor_dom_sf"/>
</dbReference>
<feature type="domain" description="Myosin motor" evidence="17">
    <location>
        <begin position="3"/>
        <end position="373"/>
    </location>
</feature>
<dbReference type="GO" id="GO:0030428">
    <property type="term" value="C:cell septum"/>
    <property type="evidence" value="ECO:0007669"/>
    <property type="project" value="TreeGrafter"/>
</dbReference>
<dbReference type="InterPro" id="IPR001199">
    <property type="entry name" value="Cyt_B5-like_heme/steroid-bd"/>
</dbReference>